<keyword evidence="3" id="KW-1185">Reference proteome</keyword>
<organism evidence="2 3">
    <name type="scientific">Asparagus officinalis</name>
    <name type="common">Garden asparagus</name>
    <dbReference type="NCBI Taxonomy" id="4686"/>
    <lineage>
        <taxon>Eukaryota</taxon>
        <taxon>Viridiplantae</taxon>
        <taxon>Streptophyta</taxon>
        <taxon>Embryophyta</taxon>
        <taxon>Tracheophyta</taxon>
        <taxon>Spermatophyta</taxon>
        <taxon>Magnoliopsida</taxon>
        <taxon>Liliopsida</taxon>
        <taxon>Asparagales</taxon>
        <taxon>Asparagaceae</taxon>
        <taxon>Asparagoideae</taxon>
        <taxon>Asparagus</taxon>
    </lineage>
</organism>
<evidence type="ECO:0000313" key="3">
    <source>
        <dbReference type="Proteomes" id="UP000243459"/>
    </source>
</evidence>
<evidence type="ECO:0000256" key="1">
    <source>
        <dbReference type="SAM" id="MobiDB-lite"/>
    </source>
</evidence>
<protein>
    <submittedName>
        <fullName evidence="2">Uncharacterized protein</fullName>
    </submittedName>
</protein>
<sequence>MMTGDDAPASVVISLEQKEEKRRDEAVVELDHQPRVRRRFLSDVGAKASSDSPTRTVARPGLKPGETGNVKSVARTLKTSMAMKTAAAASWRDGVKRAHWTVAPLDTHPRGTLKSVSSKSKILLLLLLRSCRPRRRLQPIVYTSSSSPTPAASSVLIRPSFTHRRRLPLTLPPPPQSSPTTSSSSSSYSRRLPPPLMEPLPAIALIEGLPVFL</sequence>
<dbReference type="AlphaFoldDB" id="A0A5P1F0D4"/>
<dbReference type="Gramene" id="ONK71642">
    <property type="protein sequence ID" value="ONK71642"/>
    <property type="gene ID" value="A4U43_C04F10830"/>
</dbReference>
<proteinExistence type="predicted"/>
<name>A0A5P1F0D4_ASPOF</name>
<dbReference type="EMBL" id="CM007384">
    <property type="protein sequence ID" value="ONK71642.1"/>
    <property type="molecule type" value="Genomic_DNA"/>
</dbReference>
<feature type="region of interest" description="Disordered" evidence="1">
    <location>
        <begin position="165"/>
        <end position="192"/>
    </location>
</feature>
<dbReference type="Proteomes" id="UP000243459">
    <property type="component" value="Chromosome 4"/>
</dbReference>
<evidence type="ECO:0000313" key="2">
    <source>
        <dbReference type="EMBL" id="ONK71642.1"/>
    </source>
</evidence>
<accession>A0A5P1F0D4</accession>
<feature type="compositionally biased region" description="Low complexity" evidence="1">
    <location>
        <begin position="178"/>
        <end position="191"/>
    </location>
</feature>
<gene>
    <name evidence="2" type="ORF">A4U43_C04F10830</name>
</gene>
<feature type="region of interest" description="Disordered" evidence="1">
    <location>
        <begin position="41"/>
        <end position="69"/>
    </location>
</feature>
<reference evidence="3" key="1">
    <citation type="journal article" date="2017" name="Nat. Commun.">
        <title>The asparagus genome sheds light on the origin and evolution of a young Y chromosome.</title>
        <authorList>
            <person name="Harkess A."/>
            <person name="Zhou J."/>
            <person name="Xu C."/>
            <person name="Bowers J.E."/>
            <person name="Van der Hulst R."/>
            <person name="Ayyampalayam S."/>
            <person name="Mercati F."/>
            <person name="Riccardi P."/>
            <person name="McKain M.R."/>
            <person name="Kakrana A."/>
            <person name="Tang H."/>
            <person name="Ray J."/>
            <person name="Groenendijk J."/>
            <person name="Arikit S."/>
            <person name="Mathioni S.M."/>
            <person name="Nakano M."/>
            <person name="Shan H."/>
            <person name="Telgmann-Rauber A."/>
            <person name="Kanno A."/>
            <person name="Yue Z."/>
            <person name="Chen H."/>
            <person name="Li W."/>
            <person name="Chen Y."/>
            <person name="Xu X."/>
            <person name="Zhang Y."/>
            <person name="Luo S."/>
            <person name="Chen H."/>
            <person name="Gao J."/>
            <person name="Mao Z."/>
            <person name="Pires J.C."/>
            <person name="Luo M."/>
            <person name="Kudrna D."/>
            <person name="Wing R.A."/>
            <person name="Meyers B.C."/>
            <person name="Yi K."/>
            <person name="Kong H."/>
            <person name="Lavrijsen P."/>
            <person name="Sunseri F."/>
            <person name="Falavigna A."/>
            <person name="Ye Y."/>
            <person name="Leebens-Mack J.H."/>
            <person name="Chen G."/>
        </authorList>
    </citation>
    <scope>NUCLEOTIDE SEQUENCE [LARGE SCALE GENOMIC DNA]</scope>
    <source>
        <strain evidence="3">cv. DH0086</strain>
    </source>
</reference>